<dbReference type="NCBIfam" id="TIGR04414">
    <property type="entry name" value="hepto_Aah_TibC"/>
    <property type="match status" value="1"/>
</dbReference>
<reference evidence="4" key="2">
    <citation type="submission" date="2021-01" db="EMBL/GenBank/DDBJ databases">
        <authorList>
            <person name="Mieszkin S."/>
            <person name="Pouder E."/>
            <person name="Alain K."/>
        </authorList>
    </citation>
    <scope>NUCLEOTIDE SEQUENCE</scope>
    <source>
        <strain evidence="4">HW T2.11</strain>
    </source>
</reference>
<dbReference type="GO" id="GO:0008713">
    <property type="term" value="F:ADP-heptose-lipopolysaccharide heptosyltransferase activity"/>
    <property type="evidence" value="ECO:0007669"/>
    <property type="project" value="TreeGrafter"/>
</dbReference>
<dbReference type="PANTHER" id="PTHR30160:SF1">
    <property type="entry name" value="LIPOPOLYSACCHARIDE 1,2-N-ACETYLGLUCOSAMINETRANSFERASE-RELATED"/>
    <property type="match status" value="1"/>
</dbReference>
<name>A0A963YRB4_9PROT</name>
<dbReference type="InterPro" id="IPR051199">
    <property type="entry name" value="LPS_LOS_Heptosyltrfase"/>
</dbReference>
<dbReference type="Gene3D" id="3.40.50.2000">
    <property type="entry name" value="Glycogen Phosphorylase B"/>
    <property type="match status" value="1"/>
</dbReference>
<keyword evidence="2" id="KW-0808">Transferase</keyword>
<comment type="caution">
    <text evidence="4">The sequence shown here is derived from an EMBL/GenBank/DDBJ whole genome shotgun (WGS) entry which is preliminary data.</text>
</comment>
<dbReference type="InterPro" id="IPR049327">
    <property type="entry name" value="TibC/BAHTCr-like_N"/>
</dbReference>
<dbReference type="RefSeq" id="WP_227321345.1">
    <property type="nucleotide sequence ID" value="NZ_JAESVB010000004.1"/>
</dbReference>
<dbReference type="EMBL" id="JAESVB010000004">
    <property type="protein sequence ID" value="MCB8875683.1"/>
    <property type="molecule type" value="Genomic_DNA"/>
</dbReference>
<dbReference type="Pfam" id="PF01075">
    <property type="entry name" value="Glyco_transf_9"/>
    <property type="match status" value="1"/>
</dbReference>
<feature type="domain" description="Autotransproter heptosyltransferase TibC/BAHTCr-like N-terminal" evidence="3">
    <location>
        <begin position="16"/>
        <end position="78"/>
    </location>
</feature>
<evidence type="ECO:0000256" key="1">
    <source>
        <dbReference type="ARBA" id="ARBA00022676"/>
    </source>
</evidence>
<evidence type="ECO:0000259" key="3">
    <source>
        <dbReference type="Pfam" id="PF21129"/>
    </source>
</evidence>
<evidence type="ECO:0000313" key="4">
    <source>
        <dbReference type="EMBL" id="MCB8875683.1"/>
    </source>
</evidence>
<sequence>MSAAAAPDSKLPVHAGPHGIRYDFNDGCRVALPPGQWRVRMRDVDTGNILFDQAMTGGMMTSSKRFYVRFGLEIWKDDVSVFSQVYAAEDRIVMVKMELGGLGDHIAWVGAVDAFAARHRCVMLCRVRPDIRPLLQKAYPHIRFVTNADPDPADCYASYKVLVFYNDHHNLYQPTDYRFAGLCHTASYILGVPPIDRRPLFLPDQDRRPIAEPYVCIATQASSQNKYWNNPHGWPEVISFLKAQGYRVICIDQNTVNGRGIVWNHIPHGAEDQTGSRPLDERVNWLRHAAFFVGLSSGLAWLAWAAGIPAVMISGFTHPLNEFQTPFRVINWHACNSCSNDLRHELDPSDFLWCPRHKDTPRAFECTRLITAEQVIRAIRSVPDFGSPAAPLTVAEAAAR</sequence>
<accession>A0A963YRB4</accession>
<evidence type="ECO:0000256" key="2">
    <source>
        <dbReference type="ARBA" id="ARBA00022679"/>
    </source>
</evidence>
<dbReference type="Pfam" id="PF21129">
    <property type="entry name" value="TibC_1st"/>
    <property type="match status" value="1"/>
</dbReference>
<keyword evidence="1" id="KW-0328">Glycosyltransferase</keyword>
<dbReference type="AlphaFoldDB" id="A0A963YRB4"/>
<dbReference type="SUPFAM" id="SSF53756">
    <property type="entry name" value="UDP-Glycosyltransferase/glycogen phosphorylase"/>
    <property type="match status" value="1"/>
</dbReference>
<gene>
    <name evidence="4" type="ORF">ASILVAE211_10860</name>
</gene>
<dbReference type="GO" id="GO:0009244">
    <property type="term" value="P:lipopolysaccharide core region biosynthetic process"/>
    <property type="evidence" value="ECO:0007669"/>
    <property type="project" value="TreeGrafter"/>
</dbReference>
<dbReference type="InterPro" id="IPR030929">
    <property type="entry name" value="Aah/TibC-like"/>
</dbReference>
<evidence type="ECO:0000313" key="5">
    <source>
        <dbReference type="Proteomes" id="UP000708298"/>
    </source>
</evidence>
<reference evidence="4" key="1">
    <citation type="journal article" date="2021" name="Microorganisms">
        <title>Acidisoma silvae sp. nov. and Acidisomacellulosilytica sp. nov., Two Acidophilic Bacteria Isolated from Decaying Wood, Hydrolyzing Cellulose and Producing Poly-3-hydroxybutyrate.</title>
        <authorList>
            <person name="Mieszkin S."/>
            <person name="Pouder E."/>
            <person name="Uroz S."/>
            <person name="Simon-Colin C."/>
            <person name="Alain K."/>
        </authorList>
    </citation>
    <scope>NUCLEOTIDE SEQUENCE</scope>
    <source>
        <strain evidence="4">HW T2.11</strain>
    </source>
</reference>
<organism evidence="4 5">
    <name type="scientific">Acidisoma silvae</name>
    <dbReference type="NCBI Taxonomy" id="2802396"/>
    <lineage>
        <taxon>Bacteria</taxon>
        <taxon>Pseudomonadati</taxon>
        <taxon>Pseudomonadota</taxon>
        <taxon>Alphaproteobacteria</taxon>
        <taxon>Acetobacterales</taxon>
        <taxon>Acidocellaceae</taxon>
        <taxon>Acidisoma</taxon>
    </lineage>
</organism>
<dbReference type="PANTHER" id="PTHR30160">
    <property type="entry name" value="TETRAACYLDISACCHARIDE 4'-KINASE-RELATED"/>
    <property type="match status" value="1"/>
</dbReference>
<dbReference type="GO" id="GO:0005829">
    <property type="term" value="C:cytosol"/>
    <property type="evidence" value="ECO:0007669"/>
    <property type="project" value="TreeGrafter"/>
</dbReference>
<keyword evidence="5" id="KW-1185">Reference proteome</keyword>
<protein>
    <submittedName>
        <fullName evidence="4">Autotransporter strand-loop-strand O-heptosyltransferase</fullName>
    </submittedName>
</protein>
<dbReference type="InterPro" id="IPR002201">
    <property type="entry name" value="Glyco_trans_9"/>
</dbReference>
<proteinExistence type="predicted"/>
<dbReference type="Proteomes" id="UP000708298">
    <property type="component" value="Unassembled WGS sequence"/>
</dbReference>